<evidence type="ECO:0000313" key="3">
    <source>
        <dbReference type="EMBL" id="VEL26192.1"/>
    </source>
</evidence>
<dbReference type="AlphaFoldDB" id="A0A3S5AKN3"/>
<dbReference type="OrthoDB" id="6266718at2759"/>
<sequence length="425" mass="46633">MLVLRPASNCSLSGQLADALSVAIDVDVDVGVGVGVGDTALVEAKASLSRTEVCLETYASLRRLAEFSSAFSRAYGPLGLAICSISAFTNIINLVVLSRSWLRRPTTTILVCIAAADLVVCLSQLPVLAEICRRELAPAPLPLWPASSEDGSRRHRQPEPEPEPKPKPESESESESESRREAKSKAKSESESRNLSPSSQASDGDGDGDAVAVAVAVAAPTGQLVRTWLAVFAFILFNHISLTSHTISIWLGAVLALFRWWLVSSVVRATRQKRAILEVRRAGDRPVGQTTPSTSRMTDANGAGESTWPNVDDVPRWWGWWRRWRRWRRPEGQASFGHSFGQWNCPSTQVEERYTRLAIAAVVIFIVLFLSPYYPTLRVYPTYSAAECDTSSTASAAPADCRIVGYVARKTRQNHALSQYNFWAI</sequence>
<evidence type="ECO:0008006" key="5">
    <source>
        <dbReference type="Google" id="ProtNLM"/>
    </source>
</evidence>
<evidence type="ECO:0000313" key="4">
    <source>
        <dbReference type="Proteomes" id="UP000784294"/>
    </source>
</evidence>
<dbReference type="EMBL" id="CAAALY010078694">
    <property type="protein sequence ID" value="VEL26192.1"/>
    <property type="molecule type" value="Genomic_DNA"/>
</dbReference>
<keyword evidence="2" id="KW-1133">Transmembrane helix</keyword>
<accession>A0A3S5AKN3</accession>
<feature type="region of interest" description="Disordered" evidence="1">
    <location>
        <begin position="143"/>
        <end position="208"/>
    </location>
</feature>
<comment type="caution">
    <text evidence="3">The sequence shown here is derived from an EMBL/GenBank/DDBJ whole genome shotgun (WGS) entry which is preliminary data.</text>
</comment>
<feature type="region of interest" description="Disordered" evidence="1">
    <location>
        <begin position="286"/>
        <end position="305"/>
    </location>
</feature>
<feature type="compositionally biased region" description="Basic and acidic residues" evidence="1">
    <location>
        <begin position="157"/>
        <end position="192"/>
    </location>
</feature>
<keyword evidence="2" id="KW-0812">Transmembrane</keyword>
<reference evidence="3" key="1">
    <citation type="submission" date="2018-11" db="EMBL/GenBank/DDBJ databases">
        <authorList>
            <consortium name="Pathogen Informatics"/>
        </authorList>
    </citation>
    <scope>NUCLEOTIDE SEQUENCE</scope>
</reference>
<dbReference type="InterPro" id="IPR053219">
    <property type="entry name" value="GPCR_Dmsr-1"/>
</dbReference>
<dbReference type="GO" id="GO:0008528">
    <property type="term" value="F:G protein-coupled peptide receptor activity"/>
    <property type="evidence" value="ECO:0007669"/>
    <property type="project" value="TreeGrafter"/>
</dbReference>
<dbReference type="Gene3D" id="1.20.1070.10">
    <property type="entry name" value="Rhodopsin 7-helix transmembrane proteins"/>
    <property type="match status" value="1"/>
</dbReference>
<dbReference type="SUPFAM" id="SSF81321">
    <property type="entry name" value="Family A G protein-coupled receptor-like"/>
    <property type="match status" value="1"/>
</dbReference>
<feature type="compositionally biased region" description="Polar residues" evidence="1">
    <location>
        <begin position="288"/>
        <end position="298"/>
    </location>
</feature>
<feature type="transmembrane region" description="Helical" evidence="2">
    <location>
        <begin position="224"/>
        <end position="241"/>
    </location>
</feature>
<organism evidence="3 4">
    <name type="scientific">Protopolystoma xenopodis</name>
    <dbReference type="NCBI Taxonomy" id="117903"/>
    <lineage>
        <taxon>Eukaryota</taxon>
        <taxon>Metazoa</taxon>
        <taxon>Spiralia</taxon>
        <taxon>Lophotrochozoa</taxon>
        <taxon>Platyhelminthes</taxon>
        <taxon>Monogenea</taxon>
        <taxon>Polyopisthocotylea</taxon>
        <taxon>Polystomatidea</taxon>
        <taxon>Polystomatidae</taxon>
        <taxon>Protopolystoma</taxon>
    </lineage>
</organism>
<dbReference type="Proteomes" id="UP000784294">
    <property type="component" value="Unassembled WGS sequence"/>
</dbReference>
<keyword evidence="4" id="KW-1185">Reference proteome</keyword>
<evidence type="ECO:0000256" key="2">
    <source>
        <dbReference type="SAM" id="Phobius"/>
    </source>
</evidence>
<evidence type="ECO:0000256" key="1">
    <source>
        <dbReference type="SAM" id="MobiDB-lite"/>
    </source>
</evidence>
<protein>
    <recommendedName>
        <fullName evidence="5">G-protein coupled receptors family 1 profile domain-containing protein</fullName>
    </recommendedName>
</protein>
<keyword evidence="2" id="KW-0472">Membrane</keyword>
<dbReference type="PANTHER" id="PTHR46273">
    <property type="entry name" value="MYOSUPPRESSIN RECEPTOR 1, ISOFORM B-RELATED"/>
    <property type="match status" value="1"/>
</dbReference>
<dbReference type="GO" id="GO:0005886">
    <property type="term" value="C:plasma membrane"/>
    <property type="evidence" value="ECO:0007669"/>
    <property type="project" value="TreeGrafter"/>
</dbReference>
<gene>
    <name evidence="3" type="ORF">PXEA_LOCUS19632</name>
</gene>
<feature type="transmembrane region" description="Helical" evidence="2">
    <location>
        <begin position="357"/>
        <end position="374"/>
    </location>
</feature>
<dbReference type="PANTHER" id="PTHR46273:SF4">
    <property type="entry name" value="AT19640P"/>
    <property type="match status" value="1"/>
</dbReference>
<feature type="non-terminal residue" evidence="3">
    <location>
        <position position="425"/>
    </location>
</feature>
<proteinExistence type="predicted"/>
<name>A0A3S5AKN3_9PLAT</name>
<feature type="transmembrane region" description="Helical" evidence="2">
    <location>
        <begin position="74"/>
        <end position="96"/>
    </location>
</feature>
<feature type="transmembrane region" description="Helical" evidence="2">
    <location>
        <begin position="247"/>
        <end position="267"/>
    </location>
</feature>